<dbReference type="AlphaFoldDB" id="A0ABD3L9C0"/>
<name>A0ABD3L9C0_EUCGL</name>
<evidence type="ECO:0000256" key="1">
    <source>
        <dbReference type="SAM" id="MobiDB-lite"/>
    </source>
</evidence>
<feature type="compositionally biased region" description="Polar residues" evidence="1">
    <location>
        <begin position="100"/>
        <end position="113"/>
    </location>
</feature>
<accession>A0ABD3L9C0</accession>
<keyword evidence="3" id="KW-1185">Reference proteome</keyword>
<evidence type="ECO:0000313" key="2">
    <source>
        <dbReference type="EMBL" id="KAL3748420.1"/>
    </source>
</evidence>
<feature type="region of interest" description="Disordered" evidence="1">
    <location>
        <begin position="100"/>
        <end position="163"/>
    </location>
</feature>
<evidence type="ECO:0000313" key="3">
    <source>
        <dbReference type="Proteomes" id="UP001634007"/>
    </source>
</evidence>
<dbReference type="EMBL" id="JBJKBG010000002">
    <property type="protein sequence ID" value="KAL3748420.1"/>
    <property type="molecule type" value="Genomic_DNA"/>
</dbReference>
<sequence length="435" mass="47853">MPRELDRFREFVEYVENNKWKCRFCGNKYGGSATRIRAHLAGIPRYGIKGCEKVDHHVRAEALQKIEGKGRALDISTGGASGEGTERIVFGTSQIVIQSDDVSNPNDEQNANQPWRAPQEPSRYTSTGIGTASACPQDQVSLPSGDMPLDNLDTSQKPDLSNHRLDAAHGNEIASSPQQLPMDSSASPSLDFTELAALLEQPTHLESESEQQGLRASFPNDQFLGNRMSIGQQGFIGGDERYLSFDEPFADGITSDSLLHSTSRSNNHPSLLENLPEFRDEFVNTFEEIQMNELHNPTVESPLQIDSFLDVDGANRWQDCGQPCVVEVDPVRSNTSPTDTVQHPSQLPPRCDEEDGNDIRRFPSRTPMDKDPSIASQHTSVLDLLDPTASINAMGPSSSHGVSRLIYISSLLYRDLTCDVFLNKILPGVLQSGAC</sequence>
<feature type="region of interest" description="Disordered" evidence="1">
    <location>
        <begin position="333"/>
        <end position="357"/>
    </location>
</feature>
<feature type="compositionally biased region" description="Polar residues" evidence="1">
    <location>
        <begin position="333"/>
        <end position="345"/>
    </location>
</feature>
<reference evidence="2 3" key="1">
    <citation type="submission" date="2024-11" db="EMBL/GenBank/DDBJ databases">
        <title>Chromosome-level genome assembly of Eucalyptus globulus Labill. provides insights into its genome evolution.</title>
        <authorList>
            <person name="Li X."/>
        </authorList>
    </citation>
    <scope>NUCLEOTIDE SEQUENCE [LARGE SCALE GENOMIC DNA]</scope>
    <source>
        <strain evidence="2">CL2024</strain>
        <tissue evidence="2">Fresh tender leaves</tissue>
    </source>
</reference>
<proteinExistence type="predicted"/>
<evidence type="ECO:0008006" key="4">
    <source>
        <dbReference type="Google" id="ProtNLM"/>
    </source>
</evidence>
<comment type="caution">
    <text evidence="2">The sequence shown here is derived from an EMBL/GenBank/DDBJ whole genome shotgun (WGS) entry which is preliminary data.</text>
</comment>
<protein>
    <recommendedName>
        <fullName evidence="4">BED-type domain-containing protein</fullName>
    </recommendedName>
</protein>
<dbReference type="PANTHER" id="PTHR46951">
    <property type="entry name" value="BED-TYPE DOMAIN-CONTAINING PROTEIN"/>
    <property type="match status" value="1"/>
</dbReference>
<organism evidence="2 3">
    <name type="scientific">Eucalyptus globulus</name>
    <name type="common">Tasmanian blue gum</name>
    <dbReference type="NCBI Taxonomy" id="34317"/>
    <lineage>
        <taxon>Eukaryota</taxon>
        <taxon>Viridiplantae</taxon>
        <taxon>Streptophyta</taxon>
        <taxon>Embryophyta</taxon>
        <taxon>Tracheophyta</taxon>
        <taxon>Spermatophyta</taxon>
        <taxon>Magnoliopsida</taxon>
        <taxon>eudicotyledons</taxon>
        <taxon>Gunneridae</taxon>
        <taxon>Pentapetalae</taxon>
        <taxon>rosids</taxon>
        <taxon>malvids</taxon>
        <taxon>Myrtales</taxon>
        <taxon>Myrtaceae</taxon>
        <taxon>Myrtoideae</taxon>
        <taxon>Eucalypteae</taxon>
        <taxon>Eucalyptus</taxon>
    </lineage>
</organism>
<gene>
    <name evidence="2" type="ORF">ACJRO7_009630</name>
</gene>
<dbReference type="Proteomes" id="UP001634007">
    <property type="component" value="Unassembled WGS sequence"/>
</dbReference>
<dbReference type="PANTHER" id="PTHR46951:SF2">
    <property type="entry name" value="BED-TYPE DOMAIN-CONTAINING PROTEIN"/>
    <property type="match status" value="1"/>
</dbReference>
<feature type="compositionally biased region" description="Polar residues" evidence="1">
    <location>
        <begin position="122"/>
        <end position="142"/>
    </location>
</feature>